<dbReference type="SMART" id="SM00862">
    <property type="entry name" value="Trans_reg_C"/>
    <property type="match status" value="1"/>
</dbReference>
<keyword evidence="1" id="KW-0805">Transcription regulation</keyword>
<evidence type="ECO:0000256" key="5">
    <source>
        <dbReference type="PROSITE-ProRule" id="PRU01091"/>
    </source>
</evidence>
<dbReference type="CDD" id="cd00383">
    <property type="entry name" value="trans_reg_C"/>
    <property type="match status" value="1"/>
</dbReference>
<dbReference type="GO" id="GO:0032993">
    <property type="term" value="C:protein-DNA complex"/>
    <property type="evidence" value="ECO:0007669"/>
    <property type="project" value="TreeGrafter"/>
</dbReference>
<dbReference type="InterPro" id="IPR011006">
    <property type="entry name" value="CheY-like_superfamily"/>
</dbReference>
<accession>A0A1H6RZV0</accession>
<dbReference type="SMART" id="SM00448">
    <property type="entry name" value="REC"/>
    <property type="match status" value="1"/>
</dbReference>
<sequence length="223" mass="25810">MKILIVEDDQTLFQLLANELNQWGYETKGVENFNEVYREVLHFQPELILMDVTLPYYNGFYWTGKIRQHSKVPIIFISSHSESMNIVQAMQYGADDYIVKPIDIAVTRAKIQAVLRRAYDYVVESDKLAYKNLSLNLAACKLEGQDISIDLTRTELLILECLFLAKGDIAKRESIIEHCWQSDQFIDDNTLAVNMTRLRKKLTKVGLSDFIMTKKGVGYYLHE</sequence>
<dbReference type="Pfam" id="PF00486">
    <property type="entry name" value="Trans_reg_C"/>
    <property type="match status" value="1"/>
</dbReference>
<evidence type="ECO:0000313" key="8">
    <source>
        <dbReference type="EMBL" id="SEI59946.1"/>
    </source>
</evidence>
<evidence type="ECO:0000259" key="6">
    <source>
        <dbReference type="PROSITE" id="PS50110"/>
    </source>
</evidence>
<feature type="domain" description="OmpR/PhoB-type" evidence="7">
    <location>
        <begin position="125"/>
        <end position="223"/>
    </location>
</feature>
<proteinExistence type="predicted"/>
<dbReference type="SUPFAM" id="SSF52172">
    <property type="entry name" value="CheY-like"/>
    <property type="match status" value="1"/>
</dbReference>
<dbReference type="OrthoDB" id="9790442at2"/>
<dbReference type="Pfam" id="PF00072">
    <property type="entry name" value="Response_reg"/>
    <property type="match status" value="1"/>
</dbReference>
<dbReference type="EMBL" id="FNYK01000011">
    <property type="protein sequence ID" value="SEI59946.1"/>
    <property type="molecule type" value="Genomic_DNA"/>
</dbReference>
<dbReference type="GO" id="GO:0000976">
    <property type="term" value="F:transcription cis-regulatory region binding"/>
    <property type="evidence" value="ECO:0007669"/>
    <property type="project" value="TreeGrafter"/>
</dbReference>
<organism evidence="8 9">
    <name type="scientific">Sharpea azabuensis</name>
    <dbReference type="NCBI Taxonomy" id="322505"/>
    <lineage>
        <taxon>Bacteria</taxon>
        <taxon>Bacillati</taxon>
        <taxon>Bacillota</taxon>
        <taxon>Erysipelotrichia</taxon>
        <taxon>Erysipelotrichales</taxon>
        <taxon>Coprobacillaceae</taxon>
        <taxon>Sharpea</taxon>
    </lineage>
</organism>
<evidence type="ECO:0000313" key="9">
    <source>
        <dbReference type="Proteomes" id="UP000183028"/>
    </source>
</evidence>
<evidence type="ECO:0000256" key="4">
    <source>
        <dbReference type="PROSITE-ProRule" id="PRU00169"/>
    </source>
</evidence>
<evidence type="ECO:0000256" key="3">
    <source>
        <dbReference type="ARBA" id="ARBA00023163"/>
    </source>
</evidence>
<evidence type="ECO:0000259" key="7">
    <source>
        <dbReference type="PROSITE" id="PS51755"/>
    </source>
</evidence>
<keyword evidence="4" id="KW-0597">Phosphoprotein</keyword>
<dbReference type="PANTHER" id="PTHR48111">
    <property type="entry name" value="REGULATOR OF RPOS"/>
    <property type="match status" value="1"/>
</dbReference>
<dbReference type="Gene3D" id="3.40.50.2300">
    <property type="match status" value="1"/>
</dbReference>
<dbReference type="PANTHER" id="PTHR48111:SF43">
    <property type="entry name" value="STAGE 0 SPORULATION PROTEIN A HOMOLOG"/>
    <property type="match status" value="1"/>
</dbReference>
<gene>
    <name evidence="8" type="ORF">SAMN04487834_101151</name>
</gene>
<keyword evidence="9" id="KW-1185">Reference proteome</keyword>
<name>A0A1H6RZV0_9FIRM</name>
<dbReference type="GO" id="GO:0000156">
    <property type="term" value="F:phosphorelay response regulator activity"/>
    <property type="evidence" value="ECO:0007669"/>
    <property type="project" value="TreeGrafter"/>
</dbReference>
<dbReference type="STRING" id="322505.SAMN04487836_1275"/>
<dbReference type="AlphaFoldDB" id="A0A1H6RZV0"/>
<dbReference type="InterPro" id="IPR001789">
    <property type="entry name" value="Sig_transdc_resp-reg_receiver"/>
</dbReference>
<dbReference type="RefSeq" id="WP_074731526.1">
    <property type="nucleotide sequence ID" value="NZ_FNYK01000011.1"/>
</dbReference>
<dbReference type="InterPro" id="IPR036388">
    <property type="entry name" value="WH-like_DNA-bd_sf"/>
</dbReference>
<reference evidence="9" key="1">
    <citation type="submission" date="2016-10" db="EMBL/GenBank/DDBJ databases">
        <authorList>
            <person name="Varghese N."/>
            <person name="Submissions S."/>
        </authorList>
    </citation>
    <scope>NUCLEOTIDE SEQUENCE [LARGE SCALE GENOMIC DNA]</scope>
    <source>
        <strain evidence="9">DSM 20406</strain>
    </source>
</reference>
<evidence type="ECO:0000256" key="1">
    <source>
        <dbReference type="ARBA" id="ARBA00023015"/>
    </source>
</evidence>
<dbReference type="GO" id="GO:0006355">
    <property type="term" value="P:regulation of DNA-templated transcription"/>
    <property type="evidence" value="ECO:0007669"/>
    <property type="project" value="InterPro"/>
</dbReference>
<evidence type="ECO:0000256" key="2">
    <source>
        <dbReference type="ARBA" id="ARBA00023125"/>
    </source>
</evidence>
<feature type="DNA-binding region" description="OmpR/PhoB-type" evidence="5">
    <location>
        <begin position="125"/>
        <end position="223"/>
    </location>
</feature>
<dbReference type="eggNOG" id="COG0745">
    <property type="taxonomic scope" value="Bacteria"/>
</dbReference>
<dbReference type="Gene3D" id="1.10.10.10">
    <property type="entry name" value="Winged helix-like DNA-binding domain superfamily/Winged helix DNA-binding domain"/>
    <property type="match status" value="1"/>
</dbReference>
<dbReference type="InterPro" id="IPR001867">
    <property type="entry name" value="OmpR/PhoB-type_DNA-bd"/>
</dbReference>
<dbReference type="SUPFAM" id="SSF46894">
    <property type="entry name" value="C-terminal effector domain of the bipartite response regulators"/>
    <property type="match status" value="1"/>
</dbReference>
<keyword evidence="2 5" id="KW-0238">DNA-binding</keyword>
<dbReference type="PROSITE" id="PS51755">
    <property type="entry name" value="OMPR_PHOB"/>
    <property type="match status" value="1"/>
</dbReference>
<feature type="modified residue" description="4-aspartylphosphate" evidence="4">
    <location>
        <position position="51"/>
    </location>
</feature>
<dbReference type="Proteomes" id="UP000183028">
    <property type="component" value="Unassembled WGS sequence"/>
</dbReference>
<keyword evidence="3" id="KW-0804">Transcription</keyword>
<dbReference type="InterPro" id="IPR016032">
    <property type="entry name" value="Sig_transdc_resp-reg_C-effctor"/>
</dbReference>
<dbReference type="PROSITE" id="PS50110">
    <property type="entry name" value="RESPONSE_REGULATORY"/>
    <property type="match status" value="1"/>
</dbReference>
<feature type="domain" description="Response regulatory" evidence="6">
    <location>
        <begin position="2"/>
        <end position="115"/>
    </location>
</feature>
<dbReference type="GO" id="GO:0005829">
    <property type="term" value="C:cytosol"/>
    <property type="evidence" value="ECO:0007669"/>
    <property type="project" value="TreeGrafter"/>
</dbReference>
<dbReference type="InterPro" id="IPR039420">
    <property type="entry name" value="WalR-like"/>
</dbReference>
<protein>
    <submittedName>
        <fullName evidence="8">Two-component system, OmpR family, response regulator protein BraR/BceR</fullName>
    </submittedName>
</protein>